<evidence type="ECO:0000259" key="1">
    <source>
        <dbReference type="Pfam" id="PF00149"/>
    </source>
</evidence>
<keyword evidence="3" id="KW-1185">Reference proteome</keyword>
<dbReference type="InterPro" id="IPR029052">
    <property type="entry name" value="Metallo-depent_PP-like"/>
</dbReference>
<dbReference type="Gene3D" id="3.60.21.10">
    <property type="match status" value="1"/>
</dbReference>
<sequence>MISKPSISQPMISPPRKKHLEQCLALQLYDLVQGWQNDAAGSASPSPSLSLQPVTIVCLSDTHNTQPGVVPDGDILVHAGDLSQYGTYAELAAQIAWLRDLPHAHKIVVAGNHDLLLDRAFVEAHPDRELDGRRHQNKNSAYDLDWGDIKYLDHGAGDVVVRGRRVRVFGSPWTPRFGSWAFQYDMEPQNGSQNTGKSGNQKWEGAVPDGTDVVVSHGPPACHLDDGGKGCEKLLLELWRSRPALVVCGHIHAGRGTARLRYDAVQRSYEDAVLEGRPRWRRWTSLGRLVVCVAWYKVQQVLGRRTRANTAKKTTRLVNAAVVSGKGNRDHHSPIVVTLYVAPEGSPALQTFVA</sequence>
<comment type="caution">
    <text evidence="2">The sequence shown here is derived from an EMBL/GenBank/DDBJ whole genome shotgun (WGS) entry which is preliminary data.</text>
</comment>
<dbReference type="EMBL" id="AZHD01000023">
    <property type="protein sequence ID" value="OAA54610.1"/>
    <property type="molecule type" value="Genomic_DNA"/>
</dbReference>
<evidence type="ECO:0000313" key="3">
    <source>
        <dbReference type="Proteomes" id="UP000076874"/>
    </source>
</evidence>
<dbReference type="CDD" id="cd07379">
    <property type="entry name" value="MPP_239FB"/>
    <property type="match status" value="1"/>
</dbReference>
<dbReference type="GO" id="GO:0016787">
    <property type="term" value="F:hydrolase activity"/>
    <property type="evidence" value="ECO:0007669"/>
    <property type="project" value="InterPro"/>
</dbReference>
<evidence type="ECO:0000313" key="2">
    <source>
        <dbReference type="EMBL" id="OAA54610.1"/>
    </source>
</evidence>
<dbReference type="AlphaFoldDB" id="A0A162MDF7"/>
<dbReference type="PANTHER" id="PTHR12905">
    <property type="entry name" value="METALLOPHOSPHOESTERASE"/>
    <property type="match status" value="1"/>
</dbReference>
<name>A0A162MDF7_9HYPO</name>
<organism evidence="2 3">
    <name type="scientific">Niveomyces insectorum RCEF 264</name>
    <dbReference type="NCBI Taxonomy" id="1081102"/>
    <lineage>
        <taxon>Eukaryota</taxon>
        <taxon>Fungi</taxon>
        <taxon>Dikarya</taxon>
        <taxon>Ascomycota</taxon>
        <taxon>Pezizomycotina</taxon>
        <taxon>Sordariomycetes</taxon>
        <taxon>Hypocreomycetidae</taxon>
        <taxon>Hypocreales</taxon>
        <taxon>Cordycipitaceae</taxon>
        <taxon>Niveomyces</taxon>
    </lineage>
</organism>
<reference evidence="2 3" key="1">
    <citation type="journal article" date="2016" name="Genome Biol. Evol.">
        <title>Divergent and convergent evolution of fungal pathogenicity.</title>
        <authorList>
            <person name="Shang Y."/>
            <person name="Xiao G."/>
            <person name="Zheng P."/>
            <person name="Cen K."/>
            <person name="Zhan S."/>
            <person name="Wang C."/>
        </authorList>
    </citation>
    <scope>NUCLEOTIDE SEQUENCE [LARGE SCALE GENOMIC DNA]</scope>
    <source>
        <strain evidence="2 3">RCEF 264</strain>
    </source>
</reference>
<dbReference type="Pfam" id="PF00149">
    <property type="entry name" value="Metallophos"/>
    <property type="match status" value="1"/>
</dbReference>
<dbReference type="InterPro" id="IPR004843">
    <property type="entry name" value="Calcineurin-like_PHP"/>
</dbReference>
<protein>
    <submittedName>
        <fullName evidence="2">Metallophosphoesterase domain-containing protein</fullName>
    </submittedName>
</protein>
<dbReference type="SUPFAM" id="SSF56300">
    <property type="entry name" value="Metallo-dependent phosphatases"/>
    <property type="match status" value="1"/>
</dbReference>
<feature type="domain" description="Calcineurin-like phosphoesterase" evidence="1">
    <location>
        <begin position="71"/>
        <end position="253"/>
    </location>
</feature>
<dbReference type="Proteomes" id="UP000076874">
    <property type="component" value="Unassembled WGS sequence"/>
</dbReference>
<dbReference type="PANTHER" id="PTHR12905:SF0">
    <property type="entry name" value="CALCINEURIN-LIKE PHOSPHOESTERASE DOMAIN-CONTAINING PROTEIN"/>
    <property type="match status" value="1"/>
</dbReference>
<dbReference type="OrthoDB" id="630188at2759"/>
<dbReference type="InterPro" id="IPR051693">
    <property type="entry name" value="UPF0046_metallophosphoest"/>
</dbReference>
<accession>A0A162MDF7</accession>
<gene>
    <name evidence="2" type="ORF">SPI_08856</name>
</gene>
<proteinExistence type="predicted"/>